<reference evidence="12" key="2">
    <citation type="submission" date="2025-08" db="UniProtKB">
        <authorList>
            <consortium name="Ensembl"/>
        </authorList>
    </citation>
    <scope>IDENTIFICATION</scope>
</reference>
<feature type="region of interest" description="Disordered" evidence="9">
    <location>
        <begin position="311"/>
        <end position="347"/>
    </location>
</feature>
<dbReference type="GO" id="GO:0005615">
    <property type="term" value="C:extracellular space"/>
    <property type="evidence" value="ECO:0007669"/>
    <property type="project" value="TreeGrafter"/>
</dbReference>
<reference evidence="12" key="3">
    <citation type="submission" date="2025-09" db="UniProtKB">
        <authorList>
            <consortium name="Ensembl"/>
        </authorList>
    </citation>
    <scope>IDENTIFICATION</scope>
</reference>
<dbReference type="AlphaFoldDB" id="A0A8K9X7N9"/>
<dbReference type="GO" id="GO:0005125">
    <property type="term" value="F:cytokine activity"/>
    <property type="evidence" value="ECO:0007669"/>
    <property type="project" value="TreeGrafter"/>
</dbReference>
<comment type="subcellular location">
    <subcellularLocation>
        <location evidence="1">Secreted</location>
    </subcellularLocation>
</comment>
<evidence type="ECO:0000256" key="2">
    <source>
        <dbReference type="ARBA" id="ARBA00006656"/>
    </source>
</evidence>
<evidence type="ECO:0000256" key="5">
    <source>
        <dbReference type="ARBA" id="ARBA00023030"/>
    </source>
</evidence>
<sequence>MAGCLSNMRATHRNNTCILSFFVFFLCSTFTRADGKMANIPTDPSASLQSQLGGRCRRNHHSTSQKNQHEPLHTLLTEAQKADQNLQYMLSLFKSAADPDGRPKQHRMFGSNTARLLRPNTTQVWSLTASSVLRYTYTVEYDLQSLSLEQLVRASFVHLRPSNTSRTPRPSPLRCRARVTSLGHDSWTSPPGGLGRLVTLEPHQQWTETDITEYLTAQVVTLTQGRPKQGSCLTLLAQYWCLDPGHWRSEALGSLWRIRGGHRRGRRAASTNHLNTPALLLFLNEEEETREWGAATRTGWSSLGGLTPEPHHLSAPRLRRSNGPNPPGSIASDIPNYRKHKKPSSKNQCKLHSYRVTFAALGLVKYLAPHQYNPGYCKGDCPRILHYGLNPSSHAIMQNLIKGKGMDEVPSLSCVPYKYKPISVLMLLDDNKTVDYKEIPDMIAESCTCR</sequence>
<dbReference type="Ensembl" id="ENSOMYT00000115976.1">
    <property type="protein sequence ID" value="ENSOMYP00000128947.1"/>
    <property type="gene ID" value="ENSOMYG00000065243.1"/>
</dbReference>
<evidence type="ECO:0000313" key="13">
    <source>
        <dbReference type="Proteomes" id="UP000694395"/>
    </source>
</evidence>
<dbReference type="SMART" id="SM00204">
    <property type="entry name" value="TGFB"/>
    <property type="match status" value="1"/>
</dbReference>
<dbReference type="PANTHER" id="PTHR11848">
    <property type="entry name" value="TGF-BETA FAMILY"/>
    <property type="match status" value="1"/>
</dbReference>
<keyword evidence="6" id="KW-1015">Disulfide bond</keyword>
<name>A0A8K9X7N9_ONCMY</name>
<dbReference type="GO" id="GO:0008083">
    <property type="term" value="F:growth factor activity"/>
    <property type="evidence" value="ECO:0007669"/>
    <property type="project" value="UniProtKB-KW"/>
</dbReference>
<keyword evidence="5 8" id="KW-0339">Growth factor</keyword>
<dbReference type="InterPro" id="IPR015615">
    <property type="entry name" value="TGF-beta-rel"/>
</dbReference>
<dbReference type="InterPro" id="IPR001839">
    <property type="entry name" value="TGF-b_C"/>
</dbReference>
<comment type="similarity">
    <text evidence="2 8">Belongs to the TGF-beta family.</text>
</comment>
<dbReference type="Gene3D" id="2.10.90.10">
    <property type="entry name" value="Cystine-knot cytokines"/>
    <property type="match status" value="1"/>
</dbReference>
<dbReference type="PROSITE" id="PS51362">
    <property type="entry name" value="TGF_BETA_2"/>
    <property type="match status" value="1"/>
</dbReference>
<feature type="chain" id="PRO_5035430901" description="TGF-beta family profile domain-containing protein" evidence="10">
    <location>
        <begin position="34"/>
        <end position="450"/>
    </location>
</feature>
<evidence type="ECO:0000256" key="10">
    <source>
        <dbReference type="SAM" id="SignalP"/>
    </source>
</evidence>
<evidence type="ECO:0000259" key="11">
    <source>
        <dbReference type="PROSITE" id="PS51362"/>
    </source>
</evidence>
<evidence type="ECO:0000313" key="12">
    <source>
        <dbReference type="Ensembl" id="ENSOMYP00000128947.1"/>
    </source>
</evidence>
<feature type="signal peptide" evidence="10">
    <location>
        <begin position="1"/>
        <end position="33"/>
    </location>
</feature>
<evidence type="ECO:0000256" key="7">
    <source>
        <dbReference type="ARBA" id="ARBA00023180"/>
    </source>
</evidence>
<dbReference type="Proteomes" id="UP000694395">
    <property type="component" value="Chromosome 9"/>
</dbReference>
<dbReference type="SUPFAM" id="SSF57501">
    <property type="entry name" value="Cystine-knot cytokines"/>
    <property type="match status" value="1"/>
</dbReference>
<dbReference type="InterPro" id="IPR029034">
    <property type="entry name" value="Cystine-knot_cytokine"/>
</dbReference>
<feature type="domain" description="TGF-beta family profile" evidence="11">
    <location>
        <begin position="317"/>
        <end position="450"/>
    </location>
</feature>
<organism evidence="12 13">
    <name type="scientific">Oncorhynchus mykiss</name>
    <name type="common">Rainbow trout</name>
    <name type="synonym">Salmo gairdneri</name>
    <dbReference type="NCBI Taxonomy" id="8022"/>
    <lineage>
        <taxon>Eukaryota</taxon>
        <taxon>Metazoa</taxon>
        <taxon>Chordata</taxon>
        <taxon>Craniata</taxon>
        <taxon>Vertebrata</taxon>
        <taxon>Euteleostomi</taxon>
        <taxon>Actinopterygii</taxon>
        <taxon>Neopterygii</taxon>
        <taxon>Teleostei</taxon>
        <taxon>Protacanthopterygii</taxon>
        <taxon>Salmoniformes</taxon>
        <taxon>Salmonidae</taxon>
        <taxon>Salmoninae</taxon>
        <taxon>Oncorhynchus</taxon>
    </lineage>
</organism>
<evidence type="ECO:0000256" key="1">
    <source>
        <dbReference type="ARBA" id="ARBA00004613"/>
    </source>
</evidence>
<feature type="region of interest" description="Disordered" evidence="9">
    <location>
        <begin position="39"/>
        <end position="71"/>
    </location>
</feature>
<evidence type="ECO:0000256" key="8">
    <source>
        <dbReference type="RuleBase" id="RU000354"/>
    </source>
</evidence>
<feature type="compositionally biased region" description="Polar residues" evidence="9">
    <location>
        <begin position="42"/>
        <end position="52"/>
    </location>
</feature>
<evidence type="ECO:0000256" key="6">
    <source>
        <dbReference type="ARBA" id="ARBA00023157"/>
    </source>
</evidence>
<dbReference type="GeneTree" id="ENSGT00940000160940"/>
<proteinExistence type="inferred from homology"/>
<dbReference type="PANTHER" id="PTHR11848:SF22">
    <property type="entry name" value="BONE MORPHOGENETIC PROTEIN 15"/>
    <property type="match status" value="1"/>
</dbReference>
<keyword evidence="4 10" id="KW-0732">Signal</keyword>
<reference evidence="12" key="1">
    <citation type="submission" date="2020-07" db="EMBL/GenBank/DDBJ databases">
        <title>A long reads based de novo assembly of the rainbow trout Arlee double haploid line genome.</title>
        <authorList>
            <person name="Gao G."/>
            <person name="Palti Y."/>
        </authorList>
    </citation>
    <scope>NUCLEOTIDE SEQUENCE [LARGE SCALE GENOMIC DNA]</scope>
</reference>
<keyword evidence="7" id="KW-0325">Glycoprotein</keyword>
<keyword evidence="13" id="KW-1185">Reference proteome</keyword>
<keyword evidence="3" id="KW-0964">Secreted</keyword>
<accession>A0A8K9X7N9</accession>
<evidence type="ECO:0000256" key="4">
    <source>
        <dbReference type="ARBA" id="ARBA00022729"/>
    </source>
</evidence>
<dbReference type="FunFam" id="2.10.90.10:FF:000012">
    <property type="entry name" value="Growth/differentiation factor 9 (Predicted)"/>
    <property type="match status" value="1"/>
</dbReference>
<dbReference type="Pfam" id="PF00019">
    <property type="entry name" value="TGF_beta"/>
    <property type="match status" value="1"/>
</dbReference>
<evidence type="ECO:0000256" key="9">
    <source>
        <dbReference type="SAM" id="MobiDB-lite"/>
    </source>
</evidence>
<protein>
    <recommendedName>
        <fullName evidence="11">TGF-beta family profile domain-containing protein</fullName>
    </recommendedName>
</protein>
<evidence type="ECO:0000256" key="3">
    <source>
        <dbReference type="ARBA" id="ARBA00022525"/>
    </source>
</evidence>